<dbReference type="PANTHER" id="PTHR48016:SF56">
    <property type="entry name" value="MAPKK KINASE"/>
    <property type="match status" value="1"/>
</dbReference>
<dbReference type="Proteomes" id="UP000754883">
    <property type="component" value="Unassembled WGS sequence"/>
</dbReference>
<evidence type="ECO:0000256" key="8">
    <source>
        <dbReference type="PROSITE-ProRule" id="PRU10141"/>
    </source>
</evidence>
<dbReference type="PANTHER" id="PTHR48016">
    <property type="entry name" value="MAP KINASE KINASE KINASE SSK2-RELATED-RELATED"/>
    <property type="match status" value="1"/>
</dbReference>
<comment type="catalytic activity">
    <reaction evidence="7">
        <text>L-seryl-[protein] + ATP = O-phospho-L-seryl-[protein] + ADP + H(+)</text>
        <dbReference type="Rhea" id="RHEA:17989"/>
        <dbReference type="Rhea" id="RHEA-COMP:9863"/>
        <dbReference type="Rhea" id="RHEA-COMP:11604"/>
        <dbReference type="ChEBI" id="CHEBI:15378"/>
        <dbReference type="ChEBI" id="CHEBI:29999"/>
        <dbReference type="ChEBI" id="CHEBI:30616"/>
        <dbReference type="ChEBI" id="CHEBI:83421"/>
        <dbReference type="ChEBI" id="CHEBI:456216"/>
        <dbReference type="EC" id="2.7.11.24"/>
    </reaction>
    <physiologicalReaction direction="left-to-right" evidence="7">
        <dbReference type="Rhea" id="RHEA:17990"/>
    </physiologicalReaction>
</comment>
<dbReference type="CDD" id="cd00060">
    <property type="entry name" value="FHA"/>
    <property type="match status" value="1"/>
</dbReference>
<dbReference type="PROSITE" id="PS50011">
    <property type="entry name" value="PROTEIN_KINASE_DOM"/>
    <property type="match status" value="1"/>
</dbReference>
<name>A0A9N9U7C6_9HYPO</name>
<keyword evidence="5 8" id="KW-0067">ATP-binding</keyword>
<keyword evidence="9" id="KW-0723">Serine/threonine-protein kinase</keyword>
<dbReference type="SMART" id="SM00220">
    <property type="entry name" value="S_TKc"/>
    <property type="match status" value="1"/>
</dbReference>
<protein>
    <recommendedName>
        <fullName evidence="1">mitogen-activated protein kinase</fullName>
        <ecNumber evidence="1">2.7.11.24</ecNumber>
    </recommendedName>
</protein>
<accession>A0A9N9U7C6</accession>
<dbReference type="EMBL" id="CABFNO020001364">
    <property type="protein sequence ID" value="CAG9983576.1"/>
    <property type="molecule type" value="Genomic_DNA"/>
</dbReference>
<feature type="region of interest" description="Disordered" evidence="10">
    <location>
        <begin position="463"/>
        <end position="486"/>
    </location>
</feature>
<keyword evidence="13" id="KW-1185">Reference proteome</keyword>
<evidence type="ECO:0000256" key="10">
    <source>
        <dbReference type="SAM" id="MobiDB-lite"/>
    </source>
</evidence>
<dbReference type="InterPro" id="IPR050538">
    <property type="entry name" value="MAP_kinase_kinase_kinase"/>
</dbReference>
<feature type="compositionally biased region" description="Gly residues" evidence="10">
    <location>
        <begin position="470"/>
        <end position="486"/>
    </location>
</feature>
<evidence type="ECO:0000313" key="12">
    <source>
        <dbReference type="EMBL" id="CAG9983576.1"/>
    </source>
</evidence>
<keyword evidence="2" id="KW-0808">Transferase</keyword>
<evidence type="ECO:0000256" key="3">
    <source>
        <dbReference type="ARBA" id="ARBA00022741"/>
    </source>
</evidence>
<sequence>MARDRPHPHARFSLVPHSERAKATLRHPANAHRLSNISDDPHSIPTYALDVGFHIGSESRYTLATIGRSGDIVVEGADISRIQCSFEVPELNQDEVMLQDRSSLHNTQFHGETAVSFEPGRIPRRVVIDPSINLLLGFGGAGCDSYLFRIVWHDRLEVNVPKLISFREDNPRLARTVVDEDPTTMTPSDRATRLHIPASENLQPIRYSTRRKLGRGAFGEVYSVINIDTGKLLAVKKVKRPDARDHHGCMMLQREIDALTAISHKHIIEYLQAELEEEHVLIFMEHKTGNVEQLIRQNMFVKKPALVETLLHEMLQALDYLSYNGIIHRDVKPANILFDPVSHPGEEERFTYKLADFGIVNIASQARTCVGTDIYRAPEVKPDAPQTTKVDIWSLFVTVACALDAGGFQGKRKLTQKSTIEAIQAAANTTMLQHLRPMAEIDPNQRASAADILTWFFRGVGRTTPSGANGTPGPGPGGMFQGPAKG</sequence>
<dbReference type="Gene3D" id="1.10.510.10">
    <property type="entry name" value="Transferase(Phosphotransferase) domain 1"/>
    <property type="match status" value="1"/>
</dbReference>
<dbReference type="PROSITE" id="PS00107">
    <property type="entry name" value="PROTEIN_KINASE_ATP"/>
    <property type="match status" value="1"/>
</dbReference>
<reference evidence="12 13" key="2">
    <citation type="submission" date="2021-10" db="EMBL/GenBank/DDBJ databases">
        <authorList>
            <person name="Piombo E."/>
        </authorList>
    </citation>
    <scope>NUCLEOTIDE SEQUENCE [LARGE SCALE GENOMIC DNA]</scope>
</reference>
<reference evidence="13" key="1">
    <citation type="submission" date="2019-06" db="EMBL/GenBank/DDBJ databases">
        <authorList>
            <person name="Broberg M."/>
        </authorList>
    </citation>
    <scope>NUCLEOTIDE SEQUENCE [LARGE SCALE GENOMIC DNA]</scope>
</reference>
<evidence type="ECO:0000256" key="2">
    <source>
        <dbReference type="ARBA" id="ARBA00022679"/>
    </source>
</evidence>
<evidence type="ECO:0000259" key="11">
    <source>
        <dbReference type="PROSITE" id="PS50011"/>
    </source>
</evidence>
<organism evidence="12 13">
    <name type="scientific">Clonostachys byssicola</name>
    <dbReference type="NCBI Taxonomy" id="160290"/>
    <lineage>
        <taxon>Eukaryota</taxon>
        <taxon>Fungi</taxon>
        <taxon>Dikarya</taxon>
        <taxon>Ascomycota</taxon>
        <taxon>Pezizomycotina</taxon>
        <taxon>Sordariomycetes</taxon>
        <taxon>Hypocreomycetidae</taxon>
        <taxon>Hypocreales</taxon>
        <taxon>Bionectriaceae</taxon>
        <taxon>Clonostachys</taxon>
    </lineage>
</organism>
<evidence type="ECO:0000256" key="4">
    <source>
        <dbReference type="ARBA" id="ARBA00022777"/>
    </source>
</evidence>
<evidence type="ECO:0000256" key="5">
    <source>
        <dbReference type="ARBA" id="ARBA00022840"/>
    </source>
</evidence>
<keyword evidence="3 8" id="KW-0547">Nucleotide-binding</keyword>
<dbReference type="GO" id="GO:0005524">
    <property type="term" value="F:ATP binding"/>
    <property type="evidence" value="ECO:0007669"/>
    <property type="project" value="UniProtKB-UniRule"/>
</dbReference>
<dbReference type="SUPFAM" id="SSF56112">
    <property type="entry name" value="Protein kinase-like (PK-like)"/>
    <property type="match status" value="1"/>
</dbReference>
<evidence type="ECO:0000256" key="9">
    <source>
        <dbReference type="RuleBase" id="RU000304"/>
    </source>
</evidence>
<dbReference type="Gene3D" id="3.30.200.20">
    <property type="entry name" value="Phosphorylase Kinase, domain 1"/>
    <property type="match status" value="1"/>
</dbReference>
<evidence type="ECO:0000256" key="1">
    <source>
        <dbReference type="ARBA" id="ARBA00012411"/>
    </source>
</evidence>
<dbReference type="OrthoDB" id="5141198at2759"/>
<dbReference type="Pfam" id="PF00069">
    <property type="entry name" value="Pkinase"/>
    <property type="match status" value="1"/>
</dbReference>
<evidence type="ECO:0000313" key="13">
    <source>
        <dbReference type="Proteomes" id="UP000754883"/>
    </source>
</evidence>
<evidence type="ECO:0000256" key="7">
    <source>
        <dbReference type="ARBA" id="ARBA00048130"/>
    </source>
</evidence>
<comment type="similarity">
    <text evidence="9">Belongs to the protein kinase superfamily.</text>
</comment>
<dbReference type="AlphaFoldDB" id="A0A9N9U7C6"/>
<feature type="binding site" evidence="8">
    <location>
        <position position="237"/>
    </location>
    <ligand>
        <name>ATP</name>
        <dbReference type="ChEBI" id="CHEBI:30616"/>
    </ligand>
</feature>
<dbReference type="InterPro" id="IPR008271">
    <property type="entry name" value="Ser/Thr_kinase_AS"/>
</dbReference>
<proteinExistence type="inferred from homology"/>
<gene>
    <name evidence="12" type="ORF">CBYS24578_00015859</name>
</gene>
<keyword evidence="4" id="KW-0418">Kinase</keyword>
<dbReference type="GO" id="GO:0004707">
    <property type="term" value="F:MAP kinase activity"/>
    <property type="evidence" value="ECO:0007669"/>
    <property type="project" value="UniProtKB-EC"/>
</dbReference>
<dbReference type="EC" id="2.7.11.24" evidence="1"/>
<dbReference type="InterPro" id="IPR000719">
    <property type="entry name" value="Prot_kinase_dom"/>
</dbReference>
<feature type="domain" description="Protein kinase" evidence="11">
    <location>
        <begin position="207"/>
        <end position="457"/>
    </location>
</feature>
<evidence type="ECO:0000256" key="6">
    <source>
        <dbReference type="ARBA" id="ARBA00047919"/>
    </source>
</evidence>
<dbReference type="InterPro" id="IPR011009">
    <property type="entry name" value="Kinase-like_dom_sf"/>
</dbReference>
<dbReference type="PROSITE" id="PS00108">
    <property type="entry name" value="PROTEIN_KINASE_ST"/>
    <property type="match status" value="1"/>
</dbReference>
<dbReference type="CDD" id="cd00180">
    <property type="entry name" value="PKc"/>
    <property type="match status" value="1"/>
</dbReference>
<dbReference type="InterPro" id="IPR017441">
    <property type="entry name" value="Protein_kinase_ATP_BS"/>
</dbReference>
<comment type="catalytic activity">
    <reaction evidence="6">
        <text>L-threonyl-[protein] + ATP = O-phospho-L-threonyl-[protein] + ADP + H(+)</text>
        <dbReference type="Rhea" id="RHEA:46608"/>
        <dbReference type="Rhea" id="RHEA-COMP:11060"/>
        <dbReference type="Rhea" id="RHEA-COMP:11605"/>
        <dbReference type="ChEBI" id="CHEBI:15378"/>
        <dbReference type="ChEBI" id="CHEBI:30013"/>
        <dbReference type="ChEBI" id="CHEBI:30616"/>
        <dbReference type="ChEBI" id="CHEBI:61977"/>
        <dbReference type="ChEBI" id="CHEBI:456216"/>
        <dbReference type="EC" id="2.7.11.24"/>
    </reaction>
    <physiologicalReaction direction="left-to-right" evidence="6">
        <dbReference type="Rhea" id="RHEA:46609"/>
    </physiologicalReaction>
</comment>
<comment type="caution">
    <text evidence="12">The sequence shown here is derived from an EMBL/GenBank/DDBJ whole genome shotgun (WGS) entry which is preliminary data.</text>
</comment>